<reference evidence="5 6" key="1">
    <citation type="submission" date="2019-09" db="EMBL/GenBank/DDBJ databases">
        <title>Phylogeny of genus Pseudoclavibacter and closely related genus.</title>
        <authorList>
            <person name="Li Y."/>
        </authorList>
    </citation>
    <scope>NUCLEOTIDE SEQUENCE [LARGE SCALE GENOMIC DNA]</scope>
    <source>
        <strain evidence="5 6">DSM 23821</strain>
    </source>
</reference>
<dbReference type="EMBL" id="WBJZ01000034">
    <property type="protein sequence ID" value="KAB1652157.1"/>
    <property type="molecule type" value="Genomic_DNA"/>
</dbReference>
<comment type="caution">
    <text evidence="5">The sequence shown here is derived from an EMBL/GenBank/DDBJ whole genome shotgun (WGS) entry which is preliminary data.</text>
</comment>
<dbReference type="GO" id="GO:0003700">
    <property type="term" value="F:DNA-binding transcription factor activity"/>
    <property type="evidence" value="ECO:0007669"/>
    <property type="project" value="InterPro"/>
</dbReference>
<dbReference type="InterPro" id="IPR051011">
    <property type="entry name" value="Metal_resp_trans_reg"/>
</dbReference>
<dbReference type="Gene3D" id="1.10.10.10">
    <property type="entry name" value="Winged helix-like DNA-binding domain superfamily/Winged helix DNA-binding domain"/>
    <property type="match status" value="1"/>
</dbReference>
<name>A0A7J5BM31_9MICO</name>
<feature type="domain" description="HTH arsR-type" evidence="4">
    <location>
        <begin position="245"/>
        <end position="339"/>
    </location>
</feature>
<dbReference type="CDD" id="cd00090">
    <property type="entry name" value="HTH_ARSR"/>
    <property type="match status" value="1"/>
</dbReference>
<dbReference type="OrthoDB" id="3460651at2"/>
<dbReference type="RefSeq" id="WP_158042121.1">
    <property type="nucleotide sequence ID" value="NZ_JACCFV010000001.1"/>
</dbReference>
<organism evidence="5 6">
    <name type="scientific">Pseudoclavibacter chungangensis</name>
    <dbReference type="NCBI Taxonomy" id="587635"/>
    <lineage>
        <taxon>Bacteria</taxon>
        <taxon>Bacillati</taxon>
        <taxon>Actinomycetota</taxon>
        <taxon>Actinomycetes</taxon>
        <taxon>Micrococcales</taxon>
        <taxon>Microbacteriaceae</taxon>
        <taxon>Pseudoclavibacter</taxon>
    </lineage>
</organism>
<dbReference type="InterPro" id="IPR036390">
    <property type="entry name" value="WH_DNA-bd_sf"/>
</dbReference>
<evidence type="ECO:0000256" key="2">
    <source>
        <dbReference type="ARBA" id="ARBA00023125"/>
    </source>
</evidence>
<dbReference type="Proteomes" id="UP000467240">
    <property type="component" value="Unassembled WGS sequence"/>
</dbReference>
<dbReference type="PANTHER" id="PTHR43132:SF6">
    <property type="entry name" value="HTH-TYPE TRANSCRIPTIONAL REPRESSOR CZRA"/>
    <property type="match status" value="1"/>
</dbReference>
<accession>A0A7J5BM31</accession>
<dbReference type="InterPro" id="IPR036388">
    <property type="entry name" value="WH-like_DNA-bd_sf"/>
</dbReference>
<dbReference type="SMART" id="SM00418">
    <property type="entry name" value="HTH_ARSR"/>
    <property type="match status" value="1"/>
</dbReference>
<dbReference type="Pfam" id="PF12840">
    <property type="entry name" value="HTH_20"/>
    <property type="match status" value="1"/>
</dbReference>
<dbReference type="SUPFAM" id="SSF46785">
    <property type="entry name" value="Winged helix' DNA-binding domain"/>
    <property type="match status" value="1"/>
</dbReference>
<evidence type="ECO:0000259" key="4">
    <source>
        <dbReference type="PROSITE" id="PS50987"/>
    </source>
</evidence>
<dbReference type="InterPro" id="IPR001845">
    <property type="entry name" value="HTH_ArsR_DNA-bd_dom"/>
</dbReference>
<keyword evidence="2" id="KW-0238">DNA-binding</keyword>
<dbReference type="AlphaFoldDB" id="A0A7J5BM31"/>
<keyword evidence="6" id="KW-1185">Reference proteome</keyword>
<dbReference type="PANTHER" id="PTHR43132">
    <property type="entry name" value="ARSENICAL RESISTANCE OPERON REPRESSOR ARSR-RELATED"/>
    <property type="match status" value="1"/>
</dbReference>
<evidence type="ECO:0000256" key="3">
    <source>
        <dbReference type="ARBA" id="ARBA00023163"/>
    </source>
</evidence>
<dbReference type="GO" id="GO:0003677">
    <property type="term" value="F:DNA binding"/>
    <property type="evidence" value="ECO:0007669"/>
    <property type="project" value="UniProtKB-KW"/>
</dbReference>
<evidence type="ECO:0000313" key="5">
    <source>
        <dbReference type="EMBL" id="KAB1652157.1"/>
    </source>
</evidence>
<protein>
    <submittedName>
        <fullName evidence="5">Winged helix-turn-helix transcriptional regulator</fullName>
    </submittedName>
</protein>
<keyword evidence="1" id="KW-0805">Transcription regulation</keyword>
<proteinExistence type="predicted"/>
<gene>
    <name evidence="5" type="ORF">F8O01_17140</name>
</gene>
<sequence length="341" mass="38240">MLLELSPTDVTNIRFVLSPWEETVTAVRAIAKPPGLHRPWAERARARLRESPDAARHWNLLRAFIVPGGYIADALIPTPEREETIEQAAERVRRQDRALWREDLELLRGYADRPATAAQLDVFEEDVAVGAERLVEAVEWVWRLTVEPHWHRIRGLEVGDIEHRLALLARGGVDEMLRTLHPDVRRETGGLWIDKKDCIRWAGSEGMGLTLIPSVFAWPGTLVLNRPPYVPTLVYAPRGIGALWLDDEPQDVPEPLSTLIGGTRAAVLRQLDLPMTTTQIARHLNIARASASDHLKVLTCSDLVSAHRRGREVFYRRTELGGSLAGCVDPGAVHARDERTA</sequence>
<evidence type="ECO:0000256" key="1">
    <source>
        <dbReference type="ARBA" id="ARBA00023015"/>
    </source>
</evidence>
<dbReference type="InterPro" id="IPR011991">
    <property type="entry name" value="ArsR-like_HTH"/>
</dbReference>
<dbReference type="PROSITE" id="PS50987">
    <property type="entry name" value="HTH_ARSR_2"/>
    <property type="match status" value="1"/>
</dbReference>
<keyword evidence="3" id="KW-0804">Transcription</keyword>
<evidence type="ECO:0000313" key="6">
    <source>
        <dbReference type="Proteomes" id="UP000467240"/>
    </source>
</evidence>